<proteinExistence type="predicted"/>
<evidence type="ECO:0000256" key="1">
    <source>
        <dbReference type="SAM" id="Phobius"/>
    </source>
</evidence>
<reference evidence="2 3" key="1">
    <citation type="submission" date="2015-02" db="EMBL/GenBank/DDBJ databases">
        <title>Single-cell genomics of uncultivated deep-branching MTB reveals a conserved set of magnetosome genes.</title>
        <authorList>
            <person name="Kolinko S."/>
            <person name="Richter M."/>
            <person name="Glockner F.O."/>
            <person name="Brachmann A."/>
            <person name="Schuler D."/>
        </authorList>
    </citation>
    <scope>NUCLEOTIDE SEQUENCE [LARGE SCALE GENOMIC DNA]</scope>
    <source>
        <strain evidence="2">TM-1</strain>
    </source>
</reference>
<dbReference type="AlphaFoldDB" id="A0A0F3GX36"/>
<keyword evidence="1" id="KW-0812">Transmembrane</keyword>
<accession>A0A0F3GX36</accession>
<dbReference type="Proteomes" id="UP000033423">
    <property type="component" value="Unassembled WGS sequence"/>
</dbReference>
<feature type="non-terminal residue" evidence="2">
    <location>
        <position position="51"/>
    </location>
</feature>
<organism evidence="2 3">
    <name type="scientific">Candidatus Magnetobacterium bavaricum</name>
    <dbReference type="NCBI Taxonomy" id="29290"/>
    <lineage>
        <taxon>Bacteria</taxon>
        <taxon>Pseudomonadati</taxon>
        <taxon>Nitrospirota</taxon>
        <taxon>Thermodesulfovibrionia</taxon>
        <taxon>Thermodesulfovibrionales</taxon>
        <taxon>Candidatus Magnetobacteriaceae</taxon>
        <taxon>Candidatus Magnetobacterium</taxon>
    </lineage>
</organism>
<keyword evidence="1" id="KW-1133">Transmembrane helix</keyword>
<feature type="transmembrane region" description="Helical" evidence="1">
    <location>
        <begin position="6"/>
        <end position="28"/>
    </location>
</feature>
<evidence type="ECO:0000313" key="3">
    <source>
        <dbReference type="Proteomes" id="UP000033423"/>
    </source>
</evidence>
<name>A0A0F3GX36_9BACT</name>
<gene>
    <name evidence="2" type="ORF">MBAV_001340</name>
</gene>
<dbReference type="EMBL" id="LACI01000576">
    <property type="protein sequence ID" value="KJU86466.1"/>
    <property type="molecule type" value="Genomic_DNA"/>
</dbReference>
<keyword evidence="1" id="KW-0472">Membrane</keyword>
<sequence length="51" mass="5827">MQWLGVIIDYGILGLLALMSFVSVAIAAERALLYRNIRIESFSDKRQLEIE</sequence>
<keyword evidence="3" id="KW-1185">Reference proteome</keyword>
<comment type="caution">
    <text evidence="2">The sequence shown here is derived from an EMBL/GenBank/DDBJ whole genome shotgun (WGS) entry which is preliminary data.</text>
</comment>
<evidence type="ECO:0000313" key="2">
    <source>
        <dbReference type="EMBL" id="KJU86466.1"/>
    </source>
</evidence>
<protein>
    <submittedName>
        <fullName evidence="2">TonB-system energizer ExbB</fullName>
    </submittedName>
</protein>